<feature type="region of interest" description="Disordered" evidence="1">
    <location>
        <begin position="102"/>
        <end position="121"/>
    </location>
</feature>
<dbReference type="AlphaFoldDB" id="A0AAP0RI61"/>
<keyword evidence="3" id="KW-1185">Reference proteome</keyword>
<dbReference type="Proteomes" id="UP001415857">
    <property type="component" value="Unassembled WGS sequence"/>
</dbReference>
<protein>
    <submittedName>
        <fullName evidence="2">Uncharacterized protein</fullName>
    </submittedName>
</protein>
<proteinExistence type="predicted"/>
<evidence type="ECO:0000256" key="1">
    <source>
        <dbReference type="SAM" id="MobiDB-lite"/>
    </source>
</evidence>
<comment type="caution">
    <text evidence="2">The sequence shown here is derived from an EMBL/GenBank/DDBJ whole genome shotgun (WGS) entry which is preliminary data.</text>
</comment>
<gene>
    <name evidence="2" type="ORF">L1049_027632</name>
</gene>
<evidence type="ECO:0000313" key="2">
    <source>
        <dbReference type="EMBL" id="KAK9278074.1"/>
    </source>
</evidence>
<reference evidence="2 3" key="1">
    <citation type="journal article" date="2024" name="Plant J.">
        <title>Genome sequences and population genomics reveal climatic adaptation and genomic divergence between two closely related sweetgum species.</title>
        <authorList>
            <person name="Xu W.Q."/>
            <person name="Ren C.Q."/>
            <person name="Zhang X.Y."/>
            <person name="Comes H.P."/>
            <person name="Liu X.H."/>
            <person name="Li Y.G."/>
            <person name="Kettle C.J."/>
            <person name="Jalonen R."/>
            <person name="Gaisberger H."/>
            <person name="Ma Y.Z."/>
            <person name="Qiu Y.X."/>
        </authorList>
    </citation>
    <scope>NUCLEOTIDE SEQUENCE [LARGE SCALE GENOMIC DNA]</scope>
    <source>
        <strain evidence="2">Hangzhou</strain>
    </source>
</reference>
<name>A0AAP0RI61_LIQFO</name>
<accession>A0AAP0RI61</accession>
<evidence type="ECO:0000313" key="3">
    <source>
        <dbReference type="Proteomes" id="UP001415857"/>
    </source>
</evidence>
<dbReference type="EMBL" id="JBBPBK010000009">
    <property type="protein sequence ID" value="KAK9278074.1"/>
    <property type="molecule type" value="Genomic_DNA"/>
</dbReference>
<feature type="compositionally biased region" description="Basic and acidic residues" evidence="1">
    <location>
        <begin position="102"/>
        <end position="113"/>
    </location>
</feature>
<organism evidence="2 3">
    <name type="scientific">Liquidambar formosana</name>
    <name type="common">Formosan gum</name>
    <dbReference type="NCBI Taxonomy" id="63359"/>
    <lineage>
        <taxon>Eukaryota</taxon>
        <taxon>Viridiplantae</taxon>
        <taxon>Streptophyta</taxon>
        <taxon>Embryophyta</taxon>
        <taxon>Tracheophyta</taxon>
        <taxon>Spermatophyta</taxon>
        <taxon>Magnoliopsida</taxon>
        <taxon>eudicotyledons</taxon>
        <taxon>Gunneridae</taxon>
        <taxon>Pentapetalae</taxon>
        <taxon>Saxifragales</taxon>
        <taxon>Altingiaceae</taxon>
        <taxon>Liquidambar</taxon>
    </lineage>
</organism>
<sequence>MIFLLSLRLTLKNLKWIHQFYRFFAVYETNIYIISKLITNYNQHSHKIKLMELNLKNPITKNENPESPIHTQIIVKKGPSKTSFSPQSQNIYIYYYQNPTRLPEETSNHKENYMRSTGSEN</sequence>